<dbReference type="Gene3D" id="3.40.190.170">
    <property type="entry name" value="Bacterial extracellular solute-binding protein, family 7"/>
    <property type="match status" value="1"/>
</dbReference>
<evidence type="ECO:0000313" key="1">
    <source>
        <dbReference type="EMBL" id="PTQ90994.1"/>
    </source>
</evidence>
<keyword evidence="2" id="KW-1185">Reference proteome</keyword>
<evidence type="ECO:0008006" key="3">
    <source>
        <dbReference type="Google" id="ProtNLM"/>
    </source>
</evidence>
<dbReference type="Proteomes" id="UP000244223">
    <property type="component" value="Unassembled WGS sequence"/>
</dbReference>
<dbReference type="InterPro" id="IPR045758">
    <property type="entry name" value="AdeT1/2"/>
</dbReference>
<sequence>MLHKLAALICGVTIGSVVSVCKADTPIQRTLCVWDLMGANGDNYALMKDYRINAAHLGVEFKLIAYSDEKIATEDFRVGQCDGAVITGLRARPFNAFTGSLESIGSMPSYQHLRLAINTISSPKAAHLMNQGAYEIGGVVPLGAAYFFVNDRSIDEVGKLAGKKIAIFDYDKSQAQLVQRIGAQTVPSDVTNFGQKFNNGVVDIIVAPATAYRPLELYRGLGTRGGIPDFLLAQVSLQLVLRKDRFPEGFGQKSREYFASQFDRVLAMVNRYEKDVNPKFWFHIPDEDRPRYIAMMRTARIDLMNNGTYDRRMMALLKKVRCQIEPQNAECSENLE</sequence>
<comment type="caution">
    <text evidence="1">The sequence shown here is derived from an EMBL/GenBank/DDBJ whole genome shotgun (WGS) entry which is preliminary data.</text>
</comment>
<dbReference type="EMBL" id="QAON01000001">
    <property type="protein sequence ID" value="PTQ90994.1"/>
    <property type="molecule type" value="Genomic_DNA"/>
</dbReference>
<dbReference type="Pfam" id="PF19582">
    <property type="entry name" value="AdeT1_2"/>
    <property type="match status" value="1"/>
</dbReference>
<accession>A0A2T5J2Z2</accession>
<gene>
    <name evidence="1" type="ORF">C8N29_10164</name>
</gene>
<evidence type="ECO:0000313" key="2">
    <source>
        <dbReference type="Proteomes" id="UP000244223"/>
    </source>
</evidence>
<dbReference type="RefSeq" id="WP_239986930.1">
    <property type="nucleotide sequence ID" value="NZ_QAON01000001.1"/>
</dbReference>
<protein>
    <recommendedName>
        <fullName evidence="3">TRAP-type C4-dicarboxylate transport system substrate-binding protein</fullName>
    </recommendedName>
</protein>
<dbReference type="InterPro" id="IPR038404">
    <property type="entry name" value="TRAP_DctP_sf"/>
</dbReference>
<name>A0A2T5J2Z2_9GAMM</name>
<proteinExistence type="predicted"/>
<reference evidence="1 2" key="1">
    <citation type="submission" date="2018-04" db="EMBL/GenBank/DDBJ databases">
        <title>Genomic Encyclopedia of Archaeal and Bacterial Type Strains, Phase II (KMG-II): from individual species to whole genera.</title>
        <authorList>
            <person name="Goeker M."/>
        </authorList>
    </citation>
    <scope>NUCLEOTIDE SEQUENCE [LARGE SCALE GENOMIC DNA]</scope>
    <source>
        <strain evidence="1 2">DSM 5822</strain>
    </source>
</reference>
<organism evidence="1 2">
    <name type="scientific">Agitococcus lubricus</name>
    <dbReference type="NCBI Taxonomy" id="1077255"/>
    <lineage>
        <taxon>Bacteria</taxon>
        <taxon>Pseudomonadati</taxon>
        <taxon>Pseudomonadota</taxon>
        <taxon>Gammaproteobacteria</taxon>
        <taxon>Moraxellales</taxon>
        <taxon>Moraxellaceae</taxon>
        <taxon>Agitococcus</taxon>
    </lineage>
</organism>
<dbReference type="AlphaFoldDB" id="A0A2T5J2Z2"/>